<name>A0A6G0XN43_9STRA</name>
<feature type="compositionally biased region" description="Polar residues" evidence="5">
    <location>
        <begin position="1274"/>
        <end position="1287"/>
    </location>
</feature>
<protein>
    <recommendedName>
        <fullName evidence="6">FYVE-type domain-containing protein</fullName>
    </recommendedName>
</protein>
<feature type="compositionally biased region" description="Polar residues" evidence="5">
    <location>
        <begin position="293"/>
        <end position="314"/>
    </location>
</feature>
<feature type="region of interest" description="Disordered" evidence="5">
    <location>
        <begin position="677"/>
        <end position="958"/>
    </location>
</feature>
<feature type="region of interest" description="Disordered" evidence="5">
    <location>
        <begin position="346"/>
        <end position="442"/>
    </location>
</feature>
<feature type="region of interest" description="Disordered" evidence="5">
    <location>
        <begin position="518"/>
        <end position="537"/>
    </location>
</feature>
<feature type="region of interest" description="Disordered" evidence="5">
    <location>
        <begin position="120"/>
        <end position="245"/>
    </location>
</feature>
<dbReference type="SUPFAM" id="SSF57903">
    <property type="entry name" value="FYVE/PHD zinc finger"/>
    <property type="match status" value="1"/>
</dbReference>
<feature type="compositionally biased region" description="Basic and acidic residues" evidence="5">
    <location>
        <begin position="1299"/>
        <end position="1308"/>
    </location>
</feature>
<evidence type="ECO:0000256" key="5">
    <source>
        <dbReference type="SAM" id="MobiDB-lite"/>
    </source>
</evidence>
<evidence type="ECO:0000259" key="6">
    <source>
        <dbReference type="PROSITE" id="PS50178"/>
    </source>
</evidence>
<dbReference type="PANTHER" id="PTHR39490:SF8">
    <property type="entry name" value="ZINC FINGER FYVE DOMAIN-CONTAINING PROTEIN 21"/>
    <property type="match status" value="1"/>
</dbReference>
<dbReference type="InterPro" id="IPR017455">
    <property type="entry name" value="Znf_FYVE-rel"/>
</dbReference>
<keyword evidence="2 4" id="KW-0863">Zinc-finger</keyword>
<evidence type="ECO:0000256" key="1">
    <source>
        <dbReference type="ARBA" id="ARBA00022723"/>
    </source>
</evidence>
<feature type="compositionally biased region" description="Basic residues" evidence="5">
    <location>
        <begin position="1317"/>
        <end position="1326"/>
    </location>
</feature>
<feature type="compositionally biased region" description="Basic residues" evidence="5">
    <location>
        <begin position="1382"/>
        <end position="1395"/>
    </location>
</feature>
<accession>A0A6G0XN43</accession>
<feature type="compositionally biased region" description="Polar residues" evidence="5">
    <location>
        <begin position="125"/>
        <end position="147"/>
    </location>
</feature>
<feature type="compositionally biased region" description="Low complexity" evidence="5">
    <location>
        <begin position="394"/>
        <end position="405"/>
    </location>
</feature>
<dbReference type="Proteomes" id="UP000481153">
    <property type="component" value="Unassembled WGS sequence"/>
</dbReference>
<sequence>MSSGDEFDDHYTRRRKPKHKEAPIVVAAAPTASPASIPKAQRVERLSKSQSKPQTQDTSVPWVEDAKAPACFVCGVHFSMIKRRHHCRQCGNVICSTCSQFLPTTTEKKPTRVCTSCANKMPTPVQRTPTQERSQVSKTPQSTPQQRVHSHIDDWFLDDSIPPTTTQPPATNISSATQTRPSKAKATKATPPKISKPERFADIVFDDRPLVGSDEELSPARPSSAISRPSKAYHQTVFSSSKPTDPHLRMYDTAIDMSDDFEMPPPKQRVNAAPFHGYEHVDMSEISQVSDAFLTNPSQPPQSIRSSMSHLSSEVTKDPPSEPPPAAESTHGGFTATLKRFFGGKEGKAHAKEARAHAKEAKAQAKQAKTREKTPSPPKDKQAKQPTPTPQPAPAAKTTAVVATALEASRRLSTPQDDLALDRDEDVNSWKNEPPKPSLWTRGVNVYDTTQAAHPLVSRDIDPNAMRQSTTTSMPLKRKDTFDDVFDGPRQLNASSKAPTTATTSSWNRFSESAAVRATTAAPASVEETSGRPRRGTFDDILAEAPQSTWRNNPYGNYGSSNTQVGLDRFATEPAKTTPSVVPGNNERTRNNSDVDFGVSVPSKEYEFDPITGTYVAPRVANYGRVVDSTAMAMVPANPAPAASNGVADVQSARLIVDKLTSLESELAELKALLRERKAQSPRAKSPRRTQSAANIFDNNSSEEEEPKAPVVPKRKSKKAKDRRERKDSFADLFEDDSTQLDNLYDSKLNGASDGDESPKPSTKRNAKVNHIFGSDEDDSPAPRSRGKKSIRAKKDDDVDAWTTDSVDAKSRRKAGDVPRRQINLDDPFASDREDNHADEEEIPSLKNRQARRKDRQTTKSAEQPQSASKSKLDEGDNDHIDAMFNEKKTTTARSNINFESLFSSGDKEDDSPKKPTADIDSLLEDISTEAVRPPKPEKQRANSLPKLQEAKRGAADALDDDDKIDAVFADVKVATGKKPQVKFESLFSGGDDDEDEESPLPSLSKKPAKTLLDSLFNDTSEVTSHSSTLNDDVLLAKQASPLVVDSSVGVKQPDQPMKVVEALDDGSSDHIDAIFDEKMSASKSILKFESLFSSEDDDQDLLVAKTLEKKSSTKQSMLGDELQPSIATKQAEDVKDSELPSSSSSSHPSMDALEPAQQAKNDLRISEASSSVVISARSDEINTAVDEEPGYKSNTKLARLFASDDNEEESLFDSPSRKKSTNIESLFADELTDSSHVPEEPSGDAFASEPDYEELLFGTSSSRKTSKKDSFLDENSNDQAPPSQQPVEDIVKNVLPSDEPHISPETHVEEDELPSLKKKKKKRESKSREDQAVLLSPLQQEVVETPAIETPSTTPDALDKVDDAEYDATWSALQEEEKQRKQNAMRRQRQLHKQMQKEKTTKKPKKKPAEGDENPPSQ</sequence>
<dbReference type="EMBL" id="VJMJ01000034">
    <property type="protein sequence ID" value="KAF0741852.1"/>
    <property type="molecule type" value="Genomic_DNA"/>
</dbReference>
<feature type="region of interest" description="Disordered" evidence="5">
    <location>
        <begin position="983"/>
        <end position="1009"/>
    </location>
</feature>
<feature type="domain" description="FYVE-type" evidence="6">
    <location>
        <begin position="65"/>
        <end position="122"/>
    </location>
</feature>
<dbReference type="Pfam" id="PF01363">
    <property type="entry name" value="FYVE"/>
    <property type="match status" value="1"/>
</dbReference>
<feature type="region of interest" description="Disordered" evidence="5">
    <location>
        <begin position="1"/>
        <end position="61"/>
    </location>
</feature>
<feature type="compositionally biased region" description="Polar residues" evidence="5">
    <location>
        <begin position="48"/>
        <end position="59"/>
    </location>
</feature>
<gene>
    <name evidence="7" type="ORF">Ae201684_003043</name>
</gene>
<dbReference type="InterPro" id="IPR013083">
    <property type="entry name" value="Znf_RING/FYVE/PHD"/>
</dbReference>
<evidence type="ECO:0000313" key="7">
    <source>
        <dbReference type="EMBL" id="KAF0741852.1"/>
    </source>
</evidence>
<dbReference type="VEuPathDB" id="FungiDB:AeMF1_000943"/>
<keyword evidence="1" id="KW-0479">Metal-binding</keyword>
<dbReference type="SMART" id="SM00064">
    <property type="entry name" value="FYVE"/>
    <property type="match status" value="1"/>
</dbReference>
<feature type="compositionally biased region" description="Low complexity" evidence="5">
    <location>
        <begin position="23"/>
        <end position="40"/>
    </location>
</feature>
<dbReference type="GO" id="GO:0008270">
    <property type="term" value="F:zinc ion binding"/>
    <property type="evidence" value="ECO:0007669"/>
    <property type="project" value="UniProtKB-KW"/>
</dbReference>
<feature type="compositionally biased region" description="Polar residues" evidence="5">
    <location>
        <begin position="689"/>
        <end position="700"/>
    </location>
</feature>
<evidence type="ECO:0000256" key="3">
    <source>
        <dbReference type="ARBA" id="ARBA00022833"/>
    </source>
</evidence>
<dbReference type="Gene3D" id="3.30.40.10">
    <property type="entry name" value="Zinc/RING finger domain, C3HC4 (zinc finger)"/>
    <property type="match status" value="1"/>
</dbReference>
<feature type="compositionally biased region" description="Basic and acidic residues" evidence="5">
    <location>
        <begin position="871"/>
        <end position="890"/>
    </location>
</feature>
<feature type="compositionally biased region" description="Low complexity" evidence="5">
    <location>
        <begin position="1167"/>
        <end position="1177"/>
    </location>
</feature>
<feature type="region of interest" description="Disordered" evidence="5">
    <location>
        <begin position="1109"/>
        <end position="1419"/>
    </location>
</feature>
<keyword evidence="8" id="KW-1185">Reference proteome</keyword>
<reference evidence="7 8" key="1">
    <citation type="submission" date="2019-07" db="EMBL/GenBank/DDBJ databases">
        <title>Genomics analysis of Aphanomyces spp. identifies a new class of oomycete effector associated with host adaptation.</title>
        <authorList>
            <person name="Gaulin E."/>
        </authorList>
    </citation>
    <scope>NUCLEOTIDE SEQUENCE [LARGE SCALE GENOMIC DNA]</scope>
    <source>
        <strain evidence="7 8">ATCC 201684</strain>
    </source>
</reference>
<dbReference type="InterPro" id="IPR052113">
    <property type="entry name" value="FYVE-type_Zinc_Finger"/>
</dbReference>
<dbReference type="InterPro" id="IPR011011">
    <property type="entry name" value="Znf_FYVE_PHD"/>
</dbReference>
<feature type="compositionally biased region" description="Low complexity" evidence="5">
    <location>
        <begin position="1141"/>
        <end position="1150"/>
    </location>
</feature>
<feature type="compositionally biased region" description="Polar residues" evidence="5">
    <location>
        <begin position="892"/>
        <end position="904"/>
    </location>
</feature>
<feature type="compositionally biased region" description="Basic and acidic residues" evidence="5">
    <location>
        <begin position="195"/>
        <end position="209"/>
    </location>
</feature>
<evidence type="ECO:0000313" key="8">
    <source>
        <dbReference type="Proteomes" id="UP000481153"/>
    </source>
</evidence>
<evidence type="ECO:0000256" key="2">
    <source>
        <dbReference type="ARBA" id="ARBA00022771"/>
    </source>
</evidence>
<proteinExistence type="predicted"/>
<organism evidence="7 8">
    <name type="scientific">Aphanomyces euteiches</name>
    <dbReference type="NCBI Taxonomy" id="100861"/>
    <lineage>
        <taxon>Eukaryota</taxon>
        <taxon>Sar</taxon>
        <taxon>Stramenopiles</taxon>
        <taxon>Oomycota</taxon>
        <taxon>Saprolegniomycetes</taxon>
        <taxon>Saprolegniales</taxon>
        <taxon>Verrucalvaceae</taxon>
        <taxon>Aphanomyces</taxon>
    </lineage>
</organism>
<evidence type="ECO:0000256" key="4">
    <source>
        <dbReference type="PROSITE-ProRule" id="PRU00091"/>
    </source>
</evidence>
<feature type="region of interest" description="Disordered" evidence="5">
    <location>
        <begin position="293"/>
        <end position="332"/>
    </location>
</feature>
<feature type="compositionally biased region" description="Polar residues" evidence="5">
    <location>
        <begin position="162"/>
        <end position="180"/>
    </location>
</feature>
<feature type="compositionally biased region" description="Basic and acidic residues" evidence="5">
    <location>
        <begin position="807"/>
        <end position="836"/>
    </location>
</feature>
<comment type="caution">
    <text evidence="7">The sequence shown here is derived from an EMBL/GenBank/DDBJ whole genome shotgun (WGS) entry which is preliminary data.</text>
</comment>
<feature type="region of interest" description="Disordered" evidence="5">
    <location>
        <begin position="575"/>
        <end position="597"/>
    </location>
</feature>
<feature type="compositionally biased region" description="Low complexity" evidence="5">
    <location>
        <begin position="219"/>
        <end position="230"/>
    </location>
</feature>
<feature type="compositionally biased region" description="Basic and acidic residues" evidence="5">
    <location>
        <begin position="346"/>
        <end position="383"/>
    </location>
</feature>
<dbReference type="InterPro" id="IPR000306">
    <property type="entry name" value="Znf_FYVE"/>
</dbReference>
<feature type="compositionally biased region" description="Polar residues" evidence="5">
    <location>
        <begin position="859"/>
        <end position="870"/>
    </location>
</feature>
<dbReference type="PANTHER" id="PTHR39490">
    <property type="entry name" value="ARRESTIN DOMAIN-CONTAINING PROTEIN D"/>
    <property type="match status" value="1"/>
</dbReference>
<keyword evidence="3" id="KW-0862">Zinc</keyword>
<dbReference type="PROSITE" id="PS50178">
    <property type="entry name" value="ZF_FYVE"/>
    <property type="match status" value="1"/>
</dbReference>